<proteinExistence type="predicted"/>
<evidence type="ECO:0000256" key="2">
    <source>
        <dbReference type="SAM" id="SignalP"/>
    </source>
</evidence>
<dbReference type="STRING" id="285473.A4G23_03768"/>
<dbReference type="EMBL" id="CP017316">
    <property type="protein sequence ID" value="AOT60893.1"/>
    <property type="molecule type" value="Genomic_DNA"/>
</dbReference>
<feature type="signal peptide" evidence="2">
    <location>
        <begin position="1"/>
        <end position="31"/>
    </location>
</feature>
<dbReference type="KEGG" id="srn:A4G23_03768"/>
<dbReference type="Proteomes" id="UP000095349">
    <property type="component" value="Chromosome"/>
</dbReference>
<evidence type="ECO:0008006" key="5">
    <source>
        <dbReference type="Google" id="ProtNLM"/>
    </source>
</evidence>
<dbReference type="AlphaFoldDB" id="A0A1D8G658"/>
<keyword evidence="4" id="KW-1185">Reference proteome</keyword>
<organism evidence="3 4">
    <name type="scientific">Streptomyces rubrolavendulae</name>
    <dbReference type="NCBI Taxonomy" id="285473"/>
    <lineage>
        <taxon>Bacteria</taxon>
        <taxon>Bacillati</taxon>
        <taxon>Actinomycetota</taxon>
        <taxon>Actinomycetes</taxon>
        <taxon>Kitasatosporales</taxon>
        <taxon>Streptomycetaceae</taxon>
        <taxon>Streptomyces</taxon>
    </lineage>
</organism>
<feature type="chain" id="PRO_5009107154" description="Lipoprotein" evidence="2">
    <location>
        <begin position="32"/>
        <end position="281"/>
    </location>
</feature>
<dbReference type="OrthoDB" id="4312411at2"/>
<dbReference type="PATRIC" id="fig|285473.5.peg.3948"/>
<protein>
    <recommendedName>
        <fullName evidence="5">Lipoprotein</fullName>
    </recommendedName>
</protein>
<sequence>MTALPPVRRTRRVVLPAALCVGLAVALTACAKEDPDAGTNGVGRLEAAEIERKARAAADGAVSVRLVGNLVSKSGTYRLDMRLKAQGATGSVTTRKSTFELLRVGDALYLKAGASFWRHAESSAEPGDAGGSGETGGSGASGGPTRSTGPTGPTEADIQAADKLDGKYVKVPQDDPSYKQLRGFTEMNVLLKGLLELHGDVRKGDRDKVGKVRTIKVVGGQRGEGGTLDVSLEGTPFPLQFARGGGGGVVVLSAWNQDFPLAEPAKEDILDYGRQLPRTSG</sequence>
<feature type="region of interest" description="Disordered" evidence="1">
    <location>
        <begin position="121"/>
        <end position="156"/>
    </location>
</feature>
<accession>A0A1D8G658</accession>
<evidence type="ECO:0000313" key="4">
    <source>
        <dbReference type="Proteomes" id="UP000095349"/>
    </source>
</evidence>
<feature type="compositionally biased region" description="Gly residues" evidence="1">
    <location>
        <begin position="128"/>
        <end position="142"/>
    </location>
</feature>
<name>A0A1D8G658_9ACTN</name>
<reference evidence="3 4" key="1">
    <citation type="submission" date="2016-09" db="EMBL/GenBank/DDBJ databases">
        <title>Streptomyces rubrolavendulae MJM4426 Genome sequencing and assembly.</title>
        <authorList>
            <person name="Kim J.-G."/>
        </authorList>
    </citation>
    <scope>NUCLEOTIDE SEQUENCE [LARGE SCALE GENOMIC DNA]</scope>
    <source>
        <strain evidence="3 4">MJM4426</strain>
    </source>
</reference>
<evidence type="ECO:0000313" key="3">
    <source>
        <dbReference type="EMBL" id="AOT60893.1"/>
    </source>
</evidence>
<keyword evidence="2" id="KW-0732">Signal</keyword>
<gene>
    <name evidence="3" type="ORF">A4G23_03768</name>
</gene>
<feature type="compositionally biased region" description="Low complexity" evidence="1">
    <location>
        <begin position="143"/>
        <end position="154"/>
    </location>
</feature>
<evidence type="ECO:0000256" key="1">
    <source>
        <dbReference type="SAM" id="MobiDB-lite"/>
    </source>
</evidence>